<dbReference type="RefSeq" id="WP_014403291.1">
    <property type="nucleotide sequence ID" value="NC_017033.1"/>
</dbReference>
<feature type="transmembrane region" description="Helical" evidence="1">
    <location>
        <begin position="52"/>
        <end position="74"/>
    </location>
</feature>
<accession>H8L0W6</accession>
<feature type="domain" description="Lipid A biosynthesis N-terminal" evidence="2">
    <location>
        <begin position="26"/>
        <end position="98"/>
    </location>
</feature>
<feature type="transmembrane region" description="Helical" evidence="1">
    <location>
        <begin position="20"/>
        <end position="40"/>
    </location>
</feature>
<dbReference type="Proteomes" id="UP000005234">
    <property type="component" value="Chromosome"/>
</dbReference>
<dbReference type="GO" id="GO:0008915">
    <property type="term" value="F:lipid-A-disaccharide synthase activity"/>
    <property type="evidence" value="ECO:0007669"/>
    <property type="project" value="InterPro"/>
</dbReference>
<evidence type="ECO:0000259" key="2">
    <source>
        <dbReference type="SMART" id="SM01259"/>
    </source>
</evidence>
<dbReference type="AlphaFoldDB" id="H8L0W6"/>
<evidence type="ECO:0000313" key="3">
    <source>
        <dbReference type="EMBL" id="AFC86286.1"/>
    </source>
</evidence>
<keyword evidence="1" id="KW-0472">Membrane</keyword>
<dbReference type="SMART" id="SM01259">
    <property type="entry name" value="LAB_N"/>
    <property type="match status" value="1"/>
</dbReference>
<dbReference type="KEGG" id="fau:Fraau_1893"/>
<dbReference type="eggNOG" id="COG3952">
    <property type="taxonomic scope" value="Bacteria"/>
</dbReference>
<evidence type="ECO:0000256" key="1">
    <source>
        <dbReference type="SAM" id="Phobius"/>
    </source>
</evidence>
<keyword evidence="1" id="KW-1133">Transmembrane helix</keyword>
<dbReference type="GO" id="GO:0016020">
    <property type="term" value="C:membrane"/>
    <property type="evidence" value="ECO:0007669"/>
    <property type="project" value="GOC"/>
</dbReference>
<keyword evidence="1" id="KW-0812">Transmembrane</keyword>
<dbReference type="OrthoDB" id="9793186at2"/>
<gene>
    <name evidence="3" type="ordered locus">Fraau_1893</name>
</gene>
<dbReference type="TCDB" id="2.A.123.4.2">
    <property type="family name" value="the sweet, pq-loop, saliva, mtn3 (sweet) family"/>
</dbReference>
<sequence>MLPNTQNLPQVVASAHHFQFTMWKLIGFCGALMFTSRWLVQMYYTRRLKRVVMPISFWWLSVFGSTLQLAYFIFGKNDSVGIIANFFPTFVAVYNLSVELKRQRLLRRELREEDL</sequence>
<dbReference type="InterPro" id="IPR011499">
    <property type="entry name" value="Lipid_A_biosynth_N"/>
</dbReference>
<dbReference type="Pfam" id="PF07578">
    <property type="entry name" value="LAB_N"/>
    <property type="match status" value="1"/>
</dbReference>
<feature type="transmembrane region" description="Helical" evidence="1">
    <location>
        <begin position="80"/>
        <end position="98"/>
    </location>
</feature>
<protein>
    <submittedName>
        <fullName evidence="3">Putative membrane protein</fullName>
    </submittedName>
</protein>
<keyword evidence="4" id="KW-1185">Reference proteome</keyword>
<reference evidence="3" key="1">
    <citation type="submission" date="2012-02" db="EMBL/GenBank/DDBJ databases">
        <title>The complete genome of Frateuria aurantia DSM 6220.</title>
        <authorList>
            <consortium name="US DOE Joint Genome Institute (JGI-PGF)"/>
            <person name="Lucas S."/>
            <person name="Copeland A."/>
            <person name="Lapidus A."/>
            <person name="Glavina del Rio T."/>
            <person name="Dalin E."/>
            <person name="Tice H."/>
            <person name="Bruce D."/>
            <person name="Goodwin L."/>
            <person name="Pitluck S."/>
            <person name="Peters L."/>
            <person name="Ovchinnikova G."/>
            <person name="Teshima H."/>
            <person name="Kyrpides N."/>
            <person name="Mavromatis K."/>
            <person name="Ivanova N."/>
            <person name="Brettin T."/>
            <person name="Detter J.C."/>
            <person name="Han C."/>
            <person name="Larimer F."/>
            <person name="Land M."/>
            <person name="Hauser L."/>
            <person name="Markowitz V."/>
            <person name="Cheng J.-F."/>
            <person name="Hugenholtz P."/>
            <person name="Woyke T."/>
            <person name="Wu D."/>
            <person name="Brambilla E."/>
            <person name="Klenk H.-P."/>
            <person name="Eisen J.A."/>
        </authorList>
    </citation>
    <scope>NUCLEOTIDE SEQUENCE</scope>
    <source>
        <strain evidence="3">DSM 6220</strain>
    </source>
</reference>
<dbReference type="EMBL" id="CP003350">
    <property type="protein sequence ID" value="AFC86286.1"/>
    <property type="molecule type" value="Genomic_DNA"/>
</dbReference>
<proteinExistence type="predicted"/>
<organism evidence="3 4">
    <name type="scientific">Frateuria aurantia (strain ATCC 33424 / DSM 6220 / KCTC 2777 / LMG 1558 / NBRC 3245 / NCIMB 13370)</name>
    <name type="common">Acetobacter aurantius</name>
    <dbReference type="NCBI Taxonomy" id="767434"/>
    <lineage>
        <taxon>Bacteria</taxon>
        <taxon>Pseudomonadati</taxon>
        <taxon>Pseudomonadota</taxon>
        <taxon>Gammaproteobacteria</taxon>
        <taxon>Lysobacterales</taxon>
        <taxon>Rhodanobacteraceae</taxon>
        <taxon>Frateuria</taxon>
    </lineage>
</organism>
<name>H8L0W6_FRAAD</name>
<evidence type="ECO:0000313" key="4">
    <source>
        <dbReference type="Proteomes" id="UP000005234"/>
    </source>
</evidence>
<dbReference type="STRING" id="767434.Fraau_1893"/>
<dbReference type="GO" id="GO:0009245">
    <property type="term" value="P:lipid A biosynthetic process"/>
    <property type="evidence" value="ECO:0007669"/>
    <property type="project" value="InterPro"/>
</dbReference>
<dbReference type="HOGENOM" id="CLU_161206_0_0_6"/>